<keyword evidence="2" id="KW-1185">Reference proteome</keyword>
<dbReference type="WBParaSite" id="NBR_0002025101-mRNA-1">
    <property type="protein sequence ID" value="NBR_0002025101-mRNA-1"/>
    <property type="gene ID" value="NBR_0002025101"/>
</dbReference>
<evidence type="ECO:0000313" key="1">
    <source>
        <dbReference type="EMBL" id="VDL83989.1"/>
    </source>
</evidence>
<dbReference type="GO" id="GO:0005634">
    <property type="term" value="C:nucleus"/>
    <property type="evidence" value="ECO:0007669"/>
    <property type="project" value="TreeGrafter"/>
</dbReference>
<dbReference type="GO" id="GO:0000014">
    <property type="term" value="F:single-stranded DNA endodeoxyribonuclease activity"/>
    <property type="evidence" value="ECO:0007669"/>
    <property type="project" value="TreeGrafter"/>
</dbReference>
<dbReference type="PANTHER" id="PTHR46060">
    <property type="entry name" value="MARINER MOS1 TRANSPOSASE-LIKE PROTEIN"/>
    <property type="match status" value="1"/>
</dbReference>
<reference evidence="1 2" key="2">
    <citation type="submission" date="2018-11" db="EMBL/GenBank/DDBJ databases">
        <authorList>
            <consortium name="Pathogen Informatics"/>
        </authorList>
    </citation>
    <scope>NUCLEOTIDE SEQUENCE [LARGE SCALE GENOMIC DNA]</scope>
</reference>
<gene>
    <name evidence="1" type="ORF">NBR_LOCUS20252</name>
</gene>
<dbReference type="GO" id="GO:0015074">
    <property type="term" value="P:DNA integration"/>
    <property type="evidence" value="ECO:0007669"/>
    <property type="project" value="TreeGrafter"/>
</dbReference>
<dbReference type="GO" id="GO:0000729">
    <property type="term" value="P:DNA double-strand break processing"/>
    <property type="evidence" value="ECO:0007669"/>
    <property type="project" value="TreeGrafter"/>
</dbReference>
<dbReference type="InterPro" id="IPR052709">
    <property type="entry name" value="Transposase-MT_Hybrid"/>
</dbReference>
<dbReference type="OMA" id="KWIPHAL"/>
<dbReference type="GO" id="GO:0044774">
    <property type="term" value="P:mitotic DNA integrity checkpoint signaling"/>
    <property type="evidence" value="ECO:0007669"/>
    <property type="project" value="TreeGrafter"/>
</dbReference>
<dbReference type="GO" id="GO:0000793">
    <property type="term" value="C:condensed chromosome"/>
    <property type="evidence" value="ECO:0007669"/>
    <property type="project" value="TreeGrafter"/>
</dbReference>
<protein>
    <submittedName>
        <fullName evidence="3">39S ribosomal protein L13, mitochondrial</fullName>
    </submittedName>
</protein>
<dbReference type="GO" id="GO:0035861">
    <property type="term" value="C:site of double-strand break"/>
    <property type="evidence" value="ECO:0007669"/>
    <property type="project" value="TreeGrafter"/>
</dbReference>
<proteinExistence type="predicted"/>
<dbReference type="InterPro" id="IPR036397">
    <property type="entry name" value="RNaseH_sf"/>
</dbReference>
<dbReference type="InterPro" id="IPR001888">
    <property type="entry name" value="Transposase_1"/>
</dbReference>
<organism evidence="3">
    <name type="scientific">Nippostrongylus brasiliensis</name>
    <name type="common">Rat hookworm</name>
    <dbReference type="NCBI Taxonomy" id="27835"/>
    <lineage>
        <taxon>Eukaryota</taxon>
        <taxon>Metazoa</taxon>
        <taxon>Ecdysozoa</taxon>
        <taxon>Nematoda</taxon>
        <taxon>Chromadorea</taxon>
        <taxon>Rhabditida</taxon>
        <taxon>Rhabditina</taxon>
        <taxon>Rhabditomorpha</taxon>
        <taxon>Strongyloidea</taxon>
        <taxon>Heligmosomidae</taxon>
        <taxon>Nippostrongylus</taxon>
    </lineage>
</organism>
<dbReference type="Gene3D" id="3.30.420.10">
    <property type="entry name" value="Ribonuclease H-like superfamily/Ribonuclease H"/>
    <property type="match status" value="1"/>
</dbReference>
<name>A0A0N4YSM9_NIPBR</name>
<sequence length="140" mass="16587">MYHHLKRSGRRAVLQKWIPHALIAAQKRQRVVICQNHHNRFRATSWLSLILLEDEKWCTYNNTTQVIQWLPKHVKPERIQKPAPHVKNILLSFWFTSRGVAHYSPLPNGQAITAGFFTEDVLEMKRELLEKYRKFGTGCW</sequence>
<reference evidence="3" key="1">
    <citation type="submission" date="2017-02" db="UniProtKB">
        <authorList>
            <consortium name="WormBaseParasite"/>
        </authorList>
    </citation>
    <scope>IDENTIFICATION</scope>
</reference>
<dbReference type="Pfam" id="PF01359">
    <property type="entry name" value="Transposase_1"/>
    <property type="match status" value="1"/>
</dbReference>
<dbReference type="GO" id="GO:0003690">
    <property type="term" value="F:double-stranded DNA binding"/>
    <property type="evidence" value="ECO:0007669"/>
    <property type="project" value="TreeGrafter"/>
</dbReference>
<dbReference type="GO" id="GO:0006303">
    <property type="term" value="P:double-strand break repair via nonhomologous end joining"/>
    <property type="evidence" value="ECO:0007669"/>
    <property type="project" value="TreeGrafter"/>
</dbReference>
<evidence type="ECO:0000313" key="2">
    <source>
        <dbReference type="Proteomes" id="UP000271162"/>
    </source>
</evidence>
<dbReference type="GO" id="GO:0046975">
    <property type="term" value="F:histone H3K36 methyltransferase activity"/>
    <property type="evidence" value="ECO:0007669"/>
    <property type="project" value="TreeGrafter"/>
</dbReference>
<dbReference type="STRING" id="27835.A0A0N4YSM9"/>
<dbReference type="EMBL" id="UYSL01024954">
    <property type="protein sequence ID" value="VDL83989.1"/>
    <property type="molecule type" value="Genomic_DNA"/>
</dbReference>
<dbReference type="GO" id="GO:0003697">
    <property type="term" value="F:single-stranded DNA binding"/>
    <property type="evidence" value="ECO:0007669"/>
    <property type="project" value="TreeGrafter"/>
</dbReference>
<accession>A0A0N4YSM9</accession>
<dbReference type="GO" id="GO:0031297">
    <property type="term" value="P:replication fork processing"/>
    <property type="evidence" value="ECO:0007669"/>
    <property type="project" value="TreeGrafter"/>
</dbReference>
<dbReference type="GO" id="GO:0042800">
    <property type="term" value="F:histone H3K4 methyltransferase activity"/>
    <property type="evidence" value="ECO:0007669"/>
    <property type="project" value="TreeGrafter"/>
</dbReference>
<dbReference type="Proteomes" id="UP000271162">
    <property type="component" value="Unassembled WGS sequence"/>
</dbReference>
<dbReference type="PANTHER" id="PTHR46060:SF2">
    <property type="entry name" value="HISTONE-LYSINE N-METHYLTRANSFERASE SETMAR"/>
    <property type="match status" value="1"/>
</dbReference>
<dbReference type="GO" id="GO:0044547">
    <property type="term" value="F:DNA topoisomerase binding"/>
    <property type="evidence" value="ECO:0007669"/>
    <property type="project" value="TreeGrafter"/>
</dbReference>
<dbReference type="AlphaFoldDB" id="A0A0N4YSM9"/>
<evidence type="ECO:0000313" key="3">
    <source>
        <dbReference type="WBParaSite" id="NBR_0002025101-mRNA-1"/>
    </source>
</evidence>